<sequence length="1040" mass="113528">MNFSTDGAKRQRLLSSDSVTGIDRNSAMHRQIQERVGLNPAISAADTTTSVGLPPIYGGARSHSIPGITMNYRVTDPPGHPGPIYRPDPRPVKCDPSSSTGLGVSTVISTVSPQPPQSSVSVSSSSGVPAQDRKKQTQACGAQIHSLSLSAAQKKSKKRGPKRGYKEELMERMANIEALVRTGGDLAGNSPSPVAASQQQGFETPHLHPGPIQNSNSAMDRMDVLVKEVSNRVAGGLNSTLVDPSAAMSGAFFGGPLPLSMNESKSNPVQMNKANLLGGPDFDFDFGESLYSFQSIIGQSFLPSVNWDSSDSLSNFLDELTTPSLPSAIARPSPSGSDPVHSLLTSPKVNPNSMTVTGGSGLGVSNGVNSSSSSSSGGTPKSNTPSLSCAYVLTELDEHLVMLYFAFLSTKIFMFHEPAFFANLYPQNKHPSFLIYSICAMACLFSDHKGIAEFGTTRNCCADYASRAVKEMNHGVISDIDNDSIEAVQSLLLLAVIEYSFNQPVKAYRKMVTAIQMSIRLKLDQEDPNVAMNPLSIWPEKTQFYSPEKLMVRRKVWEFCMYFDTCIGLAGGLPLVIYEAAYMYLLSPPKCQEVEARLEAMDQSKLDAAEKAKLKKVKDLLAREKAKTDEGLRHFKHCLANPPMETVFEALNMHVKVRPQEIYDKYHLVMNQLSFILHRVIRLNYTVRTAGKPPSNAFFPGQSIHSNPGLSIVQSIIPPPQDAISIHDALIDFYSVLPPEYKPFLSLAQFYPIHPSNDHEDDHPVFAPEYDPTPIHTISIVTNFLSALVTLHLPRTDDTRPAFKIDSGLDGYKKVTSAQVVFLARKGMVFLVRGLLPRMTQGMVTFEQQPPNPVNHDEVGRAGVSQSSEIHNNNDDEARNASVSVHSLTENEDVEPTFATRVDQAVHSINVNGPEASVDELARRSRMPLASLVLEEPMGTTSQLKHDAEPLGVNISALCDPIVGFHLFTIAVSAIAVTLSGSQTGDISSVNREILTNLEKSIESVDFPVIDCITYIFPVCASFSERLKRILQVVKKRLRK</sequence>
<dbReference type="GO" id="GO:0000981">
    <property type="term" value="F:DNA-binding transcription factor activity, RNA polymerase II-specific"/>
    <property type="evidence" value="ECO:0007669"/>
    <property type="project" value="InterPro"/>
</dbReference>
<feature type="region of interest" description="Disordered" evidence="6">
    <location>
        <begin position="867"/>
        <end position="892"/>
    </location>
</feature>
<dbReference type="GO" id="GO:0003677">
    <property type="term" value="F:DNA binding"/>
    <property type="evidence" value="ECO:0007669"/>
    <property type="project" value="InterPro"/>
</dbReference>
<dbReference type="InterPro" id="IPR007219">
    <property type="entry name" value="XnlR_reg_dom"/>
</dbReference>
<protein>
    <recommendedName>
        <fullName evidence="7">Xylanolytic transcriptional activator regulatory domain-containing protein</fullName>
    </recommendedName>
</protein>
<comment type="subcellular location">
    <subcellularLocation>
        <location evidence="1">Nucleus</location>
    </subcellularLocation>
</comment>
<evidence type="ECO:0000256" key="4">
    <source>
        <dbReference type="ARBA" id="ARBA00023163"/>
    </source>
</evidence>
<evidence type="ECO:0000256" key="6">
    <source>
        <dbReference type="SAM" id="MobiDB-lite"/>
    </source>
</evidence>
<keyword evidence="3" id="KW-0805">Transcription regulation</keyword>
<feature type="region of interest" description="Disordered" evidence="6">
    <location>
        <begin position="1"/>
        <end position="25"/>
    </location>
</feature>
<reference evidence="8 9" key="1">
    <citation type="journal article" date="2019" name="Sci. Rep.">
        <title>Comparative genomics of chytrid fungi reveal insights into the obligate biotrophic and pathogenic lifestyle of Synchytrium endobioticum.</title>
        <authorList>
            <person name="van de Vossenberg B.T.L.H."/>
            <person name="Warris S."/>
            <person name="Nguyen H.D.T."/>
            <person name="van Gent-Pelzer M.P.E."/>
            <person name="Joly D.L."/>
            <person name="van de Geest H.C."/>
            <person name="Bonants P.J.M."/>
            <person name="Smith D.S."/>
            <person name="Levesque C.A."/>
            <person name="van der Lee T.A.J."/>
        </authorList>
    </citation>
    <scope>NUCLEOTIDE SEQUENCE [LARGE SCALE GENOMIC DNA]</scope>
    <source>
        <strain evidence="8 9">CBS 675.73</strain>
    </source>
</reference>
<dbReference type="PANTHER" id="PTHR47338:SF27">
    <property type="entry name" value="ZN(II)2CYS6 TRANSCRIPTION FACTOR (EUROFUNG)"/>
    <property type="match status" value="1"/>
</dbReference>
<evidence type="ECO:0000256" key="2">
    <source>
        <dbReference type="ARBA" id="ARBA00022723"/>
    </source>
</evidence>
<gene>
    <name evidence="8" type="ORF">CcCBS67573_g00030</name>
</gene>
<dbReference type="PANTHER" id="PTHR47338">
    <property type="entry name" value="ZN(II)2CYS6 TRANSCRIPTION FACTOR (EUROFUNG)-RELATED"/>
    <property type="match status" value="1"/>
</dbReference>
<feature type="compositionally biased region" description="Polar residues" evidence="6">
    <location>
        <begin position="96"/>
        <end position="108"/>
    </location>
</feature>
<dbReference type="CDD" id="cd12148">
    <property type="entry name" value="fungal_TF_MHR"/>
    <property type="match status" value="1"/>
</dbReference>
<feature type="compositionally biased region" description="Basic residues" evidence="6">
    <location>
        <begin position="154"/>
        <end position="163"/>
    </location>
</feature>
<evidence type="ECO:0000256" key="5">
    <source>
        <dbReference type="ARBA" id="ARBA00023242"/>
    </source>
</evidence>
<feature type="region of interest" description="Disordered" evidence="6">
    <location>
        <begin position="75"/>
        <end position="165"/>
    </location>
</feature>
<evidence type="ECO:0000313" key="9">
    <source>
        <dbReference type="Proteomes" id="UP000320333"/>
    </source>
</evidence>
<dbReference type="AlphaFoldDB" id="A0A507FW39"/>
<dbReference type="OrthoDB" id="2119791at2759"/>
<keyword evidence="4" id="KW-0804">Transcription</keyword>
<keyword evidence="5" id="KW-0539">Nucleus</keyword>
<dbReference type="InterPro" id="IPR050815">
    <property type="entry name" value="TF_fung"/>
</dbReference>
<evidence type="ECO:0000256" key="1">
    <source>
        <dbReference type="ARBA" id="ARBA00004123"/>
    </source>
</evidence>
<proteinExistence type="predicted"/>
<dbReference type="GO" id="GO:0005634">
    <property type="term" value="C:nucleus"/>
    <property type="evidence" value="ECO:0007669"/>
    <property type="project" value="UniProtKB-SubCell"/>
</dbReference>
<organism evidence="8 9">
    <name type="scientific">Chytriomyces confervae</name>
    <dbReference type="NCBI Taxonomy" id="246404"/>
    <lineage>
        <taxon>Eukaryota</taxon>
        <taxon>Fungi</taxon>
        <taxon>Fungi incertae sedis</taxon>
        <taxon>Chytridiomycota</taxon>
        <taxon>Chytridiomycota incertae sedis</taxon>
        <taxon>Chytridiomycetes</taxon>
        <taxon>Chytridiales</taxon>
        <taxon>Chytriomycetaceae</taxon>
        <taxon>Chytriomyces</taxon>
    </lineage>
</organism>
<evidence type="ECO:0000259" key="7">
    <source>
        <dbReference type="Pfam" id="PF04082"/>
    </source>
</evidence>
<comment type="caution">
    <text evidence="8">The sequence shown here is derived from an EMBL/GenBank/DDBJ whole genome shotgun (WGS) entry which is preliminary data.</text>
</comment>
<accession>A0A507FW39</accession>
<dbReference type="Proteomes" id="UP000320333">
    <property type="component" value="Unassembled WGS sequence"/>
</dbReference>
<name>A0A507FW39_9FUNG</name>
<dbReference type="GO" id="GO:0008270">
    <property type="term" value="F:zinc ion binding"/>
    <property type="evidence" value="ECO:0007669"/>
    <property type="project" value="InterPro"/>
</dbReference>
<feature type="region of interest" description="Disordered" evidence="6">
    <location>
        <begin position="327"/>
        <end position="356"/>
    </location>
</feature>
<evidence type="ECO:0000313" key="8">
    <source>
        <dbReference type="EMBL" id="TPX78657.1"/>
    </source>
</evidence>
<keyword evidence="9" id="KW-1185">Reference proteome</keyword>
<feature type="domain" description="Xylanolytic transcriptional activator regulatory" evidence="7">
    <location>
        <begin position="403"/>
        <end position="577"/>
    </location>
</feature>
<keyword evidence="2" id="KW-0479">Metal-binding</keyword>
<dbReference type="GO" id="GO:0006351">
    <property type="term" value="P:DNA-templated transcription"/>
    <property type="evidence" value="ECO:0007669"/>
    <property type="project" value="InterPro"/>
</dbReference>
<feature type="compositionally biased region" description="Polar residues" evidence="6">
    <location>
        <begin position="343"/>
        <end position="355"/>
    </location>
</feature>
<evidence type="ECO:0000256" key="3">
    <source>
        <dbReference type="ARBA" id="ARBA00023015"/>
    </source>
</evidence>
<dbReference type="EMBL" id="QEAP01000001">
    <property type="protein sequence ID" value="TPX78657.1"/>
    <property type="molecule type" value="Genomic_DNA"/>
</dbReference>
<feature type="compositionally biased region" description="Low complexity" evidence="6">
    <location>
        <begin position="109"/>
        <end position="129"/>
    </location>
</feature>
<dbReference type="Pfam" id="PF04082">
    <property type="entry name" value="Fungal_trans"/>
    <property type="match status" value="1"/>
</dbReference>